<dbReference type="PRINTS" id="PR00463">
    <property type="entry name" value="EP450I"/>
</dbReference>
<comment type="caution">
    <text evidence="2">The sequence shown here is derived from an EMBL/GenBank/DDBJ whole genome shotgun (WGS) entry which is preliminary data.</text>
</comment>
<protein>
    <recommendedName>
        <fullName evidence="4">Cytochrome P450</fullName>
    </recommendedName>
</protein>
<accession>A0ABR4BAX9</accession>
<organism evidence="2 3">
    <name type="scientific">Lepraria finkii</name>
    <dbReference type="NCBI Taxonomy" id="1340010"/>
    <lineage>
        <taxon>Eukaryota</taxon>
        <taxon>Fungi</taxon>
        <taxon>Dikarya</taxon>
        <taxon>Ascomycota</taxon>
        <taxon>Pezizomycotina</taxon>
        <taxon>Lecanoromycetes</taxon>
        <taxon>OSLEUM clade</taxon>
        <taxon>Lecanoromycetidae</taxon>
        <taxon>Lecanorales</taxon>
        <taxon>Lecanorineae</taxon>
        <taxon>Stereocaulaceae</taxon>
        <taxon>Lepraria</taxon>
    </lineage>
</organism>
<proteinExistence type="predicted"/>
<keyword evidence="3" id="KW-1185">Reference proteome</keyword>
<dbReference type="Pfam" id="PF00067">
    <property type="entry name" value="p450"/>
    <property type="match status" value="1"/>
</dbReference>
<evidence type="ECO:0000313" key="3">
    <source>
        <dbReference type="Proteomes" id="UP001590951"/>
    </source>
</evidence>
<feature type="transmembrane region" description="Helical" evidence="1">
    <location>
        <begin position="20"/>
        <end position="48"/>
    </location>
</feature>
<dbReference type="InterPro" id="IPR036396">
    <property type="entry name" value="Cyt_P450_sf"/>
</dbReference>
<evidence type="ECO:0000313" key="2">
    <source>
        <dbReference type="EMBL" id="KAL2054186.1"/>
    </source>
</evidence>
<dbReference type="PANTHER" id="PTHR24305">
    <property type="entry name" value="CYTOCHROME P450"/>
    <property type="match status" value="1"/>
</dbReference>
<evidence type="ECO:0000256" key="1">
    <source>
        <dbReference type="SAM" id="Phobius"/>
    </source>
</evidence>
<dbReference type="InterPro" id="IPR002401">
    <property type="entry name" value="Cyt_P450_E_grp-I"/>
</dbReference>
<dbReference type="Proteomes" id="UP001590951">
    <property type="component" value="Unassembled WGS sequence"/>
</dbReference>
<dbReference type="PRINTS" id="PR00385">
    <property type="entry name" value="P450"/>
</dbReference>
<dbReference type="InterPro" id="IPR001128">
    <property type="entry name" value="Cyt_P450"/>
</dbReference>
<dbReference type="EMBL" id="JBHFEH010000017">
    <property type="protein sequence ID" value="KAL2054186.1"/>
    <property type="molecule type" value="Genomic_DNA"/>
</dbReference>
<evidence type="ECO:0008006" key="4">
    <source>
        <dbReference type="Google" id="ProtNLM"/>
    </source>
</evidence>
<reference evidence="2 3" key="1">
    <citation type="submission" date="2024-09" db="EMBL/GenBank/DDBJ databases">
        <title>Rethinking Asexuality: The Enigmatic Case of Functional Sexual Genes in Lepraria (Stereocaulaceae).</title>
        <authorList>
            <person name="Doellman M."/>
            <person name="Sun Y."/>
            <person name="Barcenas-Pena A."/>
            <person name="Lumbsch H.T."/>
            <person name="Grewe F."/>
        </authorList>
    </citation>
    <scope>NUCLEOTIDE SEQUENCE [LARGE SCALE GENOMIC DNA]</scope>
    <source>
        <strain evidence="2 3">Grewe 0041</strain>
    </source>
</reference>
<keyword evidence="1" id="KW-0472">Membrane</keyword>
<name>A0ABR4BAX9_9LECA</name>
<dbReference type="SUPFAM" id="SSF48264">
    <property type="entry name" value="Cytochrome P450"/>
    <property type="match status" value="1"/>
</dbReference>
<keyword evidence="1" id="KW-1133">Transmembrane helix</keyword>
<sequence>MFSYPLETPLSPWTMPPRITMFHIRCVPGLVMLSGTVVLATIVAITFVSSFLRLRRIPGPWWAAFTRLWLVRTLALGDAATEFDNVNKAYGPVARVGTNHLLIDDPWAARRILETHSRYVRSAGFDSFKHDPRLGNIVSEQEPSMHNQLRRKLAAGYSGKDVESVEGNVNIRILECMKTVDEDWTSSSNSTKLFDISRMIQYLTMDVITHLLFGDPFGYVRTQSDVHGFLKIVQERLPVVEQFSVLTELCSLLVLISYIPWVKNILPSRRDEHGVGRVMKAAHQAVVKRFQPDITPQNDMLGSFLRHGLTADQAESEITVALFAGSDTTATSTRATLVHIITNPLVYTKLQREIDQAIASGSISSPIAIDEALKLPYLQACIKEGLRILPPVASLRERVTPPEGDFLNGFFVPGGVNVGFNLRAMQRNKVFGSDPEVFRPERWLEQDEERIAEMDKVHSIIFNYGESKCLGMRIANLTLNKFFVELLRRFDVTVVNPCHPFETICHQIYFVKELIVRCARREDLQRP</sequence>
<dbReference type="PANTHER" id="PTHR24305:SF168">
    <property type="entry name" value="P450, PUTATIVE (EUROFUNG)-RELATED"/>
    <property type="match status" value="1"/>
</dbReference>
<dbReference type="InterPro" id="IPR050121">
    <property type="entry name" value="Cytochrome_P450_monoxygenase"/>
</dbReference>
<keyword evidence="1" id="KW-0812">Transmembrane</keyword>
<dbReference type="CDD" id="cd11060">
    <property type="entry name" value="CYP57A1-like"/>
    <property type="match status" value="1"/>
</dbReference>
<dbReference type="Gene3D" id="1.10.630.10">
    <property type="entry name" value="Cytochrome P450"/>
    <property type="match status" value="1"/>
</dbReference>
<gene>
    <name evidence="2" type="ORF">ABVK25_005725</name>
</gene>